<keyword evidence="3" id="KW-1185">Reference proteome</keyword>
<evidence type="ECO:0000256" key="1">
    <source>
        <dbReference type="SAM" id="MobiDB-lite"/>
    </source>
</evidence>
<comment type="caution">
    <text evidence="2">The sequence shown here is derived from an EMBL/GenBank/DDBJ whole genome shotgun (WGS) entry which is preliminary data.</text>
</comment>
<organism evidence="2 3">
    <name type="scientific">Amycolatopsis thermophila</name>
    <dbReference type="NCBI Taxonomy" id="206084"/>
    <lineage>
        <taxon>Bacteria</taxon>
        <taxon>Bacillati</taxon>
        <taxon>Actinomycetota</taxon>
        <taxon>Actinomycetes</taxon>
        <taxon>Pseudonocardiales</taxon>
        <taxon>Pseudonocardiaceae</taxon>
        <taxon>Amycolatopsis</taxon>
    </lineage>
</organism>
<evidence type="ECO:0000313" key="3">
    <source>
        <dbReference type="Proteomes" id="UP001229651"/>
    </source>
</evidence>
<reference evidence="2 3" key="1">
    <citation type="submission" date="2023-07" db="EMBL/GenBank/DDBJ databases">
        <title>Sequencing the genomes of 1000 actinobacteria strains.</title>
        <authorList>
            <person name="Klenk H.-P."/>
        </authorList>
    </citation>
    <scope>NUCLEOTIDE SEQUENCE [LARGE SCALE GENOMIC DNA]</scope>
    <source>
        <strain evidence="2 3">DSM 45805</strain>
    </source>
</reference>
<evidence type="ECO:0000313" key="2">
    <source>
        <dbReference type="EMBL" id="MDQ0381551.1"/>
    </source>
</evidence>
<name>A0ABU0F207_9PSEU</name>
<feature type="region of interest" description="Disordered" evidence="1">
    <location>
        <begin position="165"/>
        <end position="226"/>
    </location>
</feature>
<proteinExistence type="predicted"/>
<feature type="compositionally biased region" description="Gly residues" evidence="1">
    <location>
        <begin position="66"/>
        <end position="77"/>
    </location>
</feature>
<feature type="region of interest" description="Disordered" evidence="1">
    <location>
        <begin position="1"/>
        <end position="150"/>
    </location>
</feature>
<dbReference type="EMBL" id="JAUSUT010000001">
    <property type="protein sequence ID" value="MDQ0381551.1"/>
    <property type="molecule type" value="Genomic_DNA"/>
</dbReference>
<gene>
    <name evidence="2" type="ORF">FB470_005545</name>
</gene>
<accession>A0ABU0F207</accession>
<sequence>MPVGRQPNGSTATRGRAGKAAMTSSKSHNRASVPGRQRSCPAGGLSQDFAPRQNPGAPSAQPPRCVGGGPARVGDGFGPRPRSCRYRARPREEPAHRARKSRRRPPDEAPTPGPARAKPRPPSTHSAMSPRRTPCAADSHARTVRTVTTRYGGSRVPRCVSLRRRARARWSRPANDWRPAGPRSDAPRDRTRFGSRRNAGSACGTSGARSHRGVLPDANLDLASAR</sequence>
<dbReference type="Proteomes" id="UP001229651">
    <property type="component" value="Unassembled WGS sequence"/>
</dbReference>
<protein>
    <submittedName>
        <fullName evidence="2">Uncharacterized protein</fullName>
    </submittedName>
</protein>